<keyword evidence="1" id="KW-0175">Coiled coil</keyword>
<evidence type="ECO:0000313" key="3">
    <source>
        <dbReference type="EMBL" id="OAN14821.1"/>
    </source>
</evidence>
<keyword evidence="4" id="KW-1185">Reference proteome</keyword>
<dbReference type="Proteomes" id="UP000078447">
    <property type="component" value="Unassembled WGS sequence"/>
</dbReference>
<feature type="signal peptide" evidence="2">
    <location>
        <begin position="1"/>
        <end position="24"/>
    </location>
</feature>
<dbReference type="EMBL" id="LVVL01000001">
    <property type="protein sequence ID" value="OAN14821.1"/>
    <property type="molecule type" value="Genomic_DNA"/>
</dbReference>
<proteinExistence type="predicted"/>
<feature type="chain" id="PRO_5046600788" description="Lipoprotein" evidence="2">
    <location>
        <begin position="25"/>
        <end position="182"/>
    </location>
</feature>
<evidence type="ECO:0008006" key="5">
    <source>
        <dbReference type="Google" id="ProtNLM"/>
    </source>
</evidence>
<comment type="caution">
    <text evidence="3">The sequence shown here is derived from an EMBL/GenBank/DDBJ whole genome shotgun (WGS) entry which is preliminary data.</text>
</comment>
<dbReference type="PROSITE" id="PS51257">
    <property type="entry name" value="PROKAR_LIPOPROTEIN"/>
    <property type="match status" value="1"/>
</dbReference>
<accession>A0ABX2VAT2</accession>
<name>A0ABX2VAT2_9BACL</name>
<evidence type="ECO:0000256" key="2">
    <source>
        <dbReference type="SAM" id="SignalP"/>
    </source>
</evidence>
<evidence type="ECO:0000313" key="4">
    <source>
        <dbReference type="Proteomes" id="UP000078447"/>
    </source>
</evidence>
<gene>
    <name evidence="3" type="ORF">A3783_02480</name>
</gene>
<organism evidence="3 4">
    <name type="scientific">Exiguobacterium undae</name>
    <dbReference type="NCBI Taxonomy" id="169177"/>
    <lineage>
        <taxon>Bacteria</taxon>
        <taxon>Bacillati</taxon>
        <taxon>Bacillota</taxon>
        <taxon>Bacilli</taxon>
        <taxon>Bacillales</taxon>
        <taxon>Bacillales Family XII. Incertae Sedis</taxon>
        <taxon>Exiguobacterium</taxon>
    </lineage>
</organism>
<protein>
    <recommendedName>
        <fullName evidence="5">Lipoprotein</fullName>
    </recommendedName>
</protein>
<evidence type="ECO:0000256" key="1">
    <source>
        <dbReference type="SAM" id="Coils"/>
    </source>
</evidence>
<keyword evidence="2" id="KW-0732">Signal</keyword>
<feature type="coiled-coil region" evidence="1">
    <location>
        <begin position="101"/>
        <end position="145"/>
    </location>
</feature>
<sequence>MNLKGMMKMMKRMSGILLLTVALAGCSEVTDTVDNAKQQVTDVKNSVDYAGQLQDIAQDTSKVTSELSTKLDQAATEARESANPEQALDQQIEKLQNDGTVQQLNEELNQIDERLASLESPPAELKNLSEKLEQYVNQSEDITRLLEADVSLDTLNKMGIEQAGQLQEAITNWTSLLDPFTK</sequence>
<reference evidence="3 4" key="1">
    <citation type="submission" date="2016-03" db="EMBL/GenBank/DDBJ databases">
        <authorList>
            <person name="Cho S.-Y."/>
            <person name="Lim S."/>
            <person name="Kim H."/>
            <person name="Soh E.H."/>
            <person name="Moon J.S."/>
        </authorList>
    </citation>
    <scope>NUCLEOTIDE SEQUENCE [LARGE SCALE GENOMIC DNA]</scope>
    <source>
        <strain evidence="3 4">KCTC 3810</strain>
    </source>
</reference>